<reference evidence="2" key="1">
    <citation type="submission" date="2020-01" db="EMBL/GenBank/DDBJ databases">
        <authorList>
            <person name="Meier V. D."/>
            <person name="Meier V D."/>
        </authorList>
    </citation>
    <scope>NUCLEOTIDE SEQUENCE</scope>
    <source>
        <strain evidence="2">HLG_WM_MAG_09</strain>
    </source>
</reference>
<feature type="transmembrane region" description="Helical" evidence="1">
    <location>
        <begin position="27"/>
        <end position="46"/>
    </location>
</feature>
<keyword evidence="1" id="KW-1133">Transmembrane helix</keyword>
<dbReference type="EMBL" id="CACVAT010000474">
    <property type="protein sequence ID" value="CAA6828723.1"/>
    <property type="molecule type" value="Genomic_DNA"/>
</dbReference>
<accession>A0A6S6ULM6</accession>
<gene>
    <name evidence="2" type="ORF">HELGO_WM20706</name>
</gene>
<organism evidence="2">
    <name type="scientific">uncultured Thiotrichaceae bacterium</name>
    <dbReference type="NCBI Taxonomy" id="298394"/>
    <lineage>
        <taxon>Bacteria</taxon>
        <taxon>Pseudomonadati</taxon>
        <taxon>Pseudomonadota</taxon>
        <taxon>Gammaproteobacteria</taxon>
        <taxon>Thiotrichales</taxon>
        <taxon>Thiotrichaceae</taxon>
        <taxon>environmental samples</taxon>
    </lineage>
</organism>
<sequence>MSNRPDAQSVSPPEATESSKTFCALNLFKWAAMLLMFGIAFGEFYVHGAGDANWVFIGFCVVFGLILLWAGHILAKHSIAAEQANLRRKSAMRKVRKSGS</sequence>
<proteinExistence type="predicted"/>
<keyword evidence="1" id="KW-0812">Transmembrane</keyword>
<name>A0A6S6ULM6_9GAMM</name>
<evidence type="ECO:0000256" key="1">
    <source>
        <dbReference type="SAM" id="Phobius"/>
    </source>
</evidence>
<protein>
    <submittedName>
        <fullName evidence="2">Uncharacterized protein</fullName>
    </submittedName>
</protein>
<feature type="transmembrane region" description="Helical" evidence="1">
    <location>
        <begin position="52"/>
        <end position="70"/>
    </location>
</feature>
<evidence type="ECO:0000313" key="2">
    <source>
        <dbReference type="EMBL" id="CAA6828723.1"/>
    </source>
</evidence>
<keyword evidence="1" id="KW-0472">Membrane</keyword>
<dbReference type="AlphaFoldDB" id="A0A6S6ULM6"/>